<evidence type="ECO:0000256" key="2">
    <source>
        <dbReference type="ARBA" id="ARBA00012438"/>
    </source>
</evidence>
<dbReference type="PANTHER" id="PTHR44936:SF10">
    <property type="entry name" value="SENSOR PROTEIN RSTB"/>
    <property type="match status" value="1"/>
</dbReference>
<evidence type="ECO:0000256" key="6">
    <source>
        <dbReference type="ARBA" id="ARBA00022840"/>
    </source>
</evidence>
<comment type="caution">
    <text evidence="9">The sequence shown here is derived from an EMBL/GenBank/DDBJ whole genome shotgun (WGS) entry which is preliminary data.</text>
</comment>
<evidence type="ECO:0000256" key="4">
    <source>
        <dbReference type="ARBA" id="ARBA00022741"/>
    </source>
</evidence>
<dbReference type="OrthoDB" id="327291at2157"/>
<dbReference type="SMART" id="SM00387">
    <property type="entry name" value="HATPase_c"/>
    <property type="match status" value="1"/>
</dbReference>
<dbReference type="PANTHER" id="PTHR44936">
    <property type="entry name" value="SENSOR PROTEIN CREC"/>
    <property type="match status" value="1"/>
</dbReference>
<dbReference type="Pfam" id="PF02518">
    <property type="entry name" value="HATPase_c"/>
    <property type="match status" value="1"/>
</dbReference>
<evidence type="ECO:0000256" key="1">
    <source>
        <dbReference type="ARBA" id="ARBA00000085"/>
    </source>
</evidence>
<evidence type="ECO:0000256" key="5">
    <source>
        <dbReference type="ARBA" id="ARBA00022777"/>
    </source>
</evidence>
<dbReference type="InterPro" id="IPR050980">
    <property type="entry name" value="2C_sensor_his_kinase"/>
</dbReference>
<dbReference type="RefSeq" id="WP_129069046.1">
    <property type="nucleotide sequence ID" value="NZ_RDFA01000003.1"/>
</dbReference>
<protein>
    <recommendedName>
        <fullName evidence="2">histidine kinase</fullName>
        <ecNumber evidence="2">2.7.13.3</ecNumber>
    </recommendedName>
</protein>
<keyword evidence="7" id="KW-0812">Transmembrane</keyword>
<keyword evidence="3" id="KW-0808">Transferase</keyword>
<feature type="domain" description="Histidine kinase" evidence="8">
    <location>
        <begin position="141"/>
        <end position="341"/>
    </location>
</feature>
<reference evidence="9 10" key="1">
    <citation type="submission" date="2019-01" db="EMBL/GenBank/DDBJ databases">
        <title>Halorientalis sp. F13-25 a new haloarchaeum isolated from hypersaline water.</title>
        <authorList>
            <person name="Ana D.-V."/>
            <person name="Cristina S.-P."/>
            <person name="Antonio V."/>
        </authorList>
    </citation>
    <scope>NUCLEOTIDE SEQUENCE [LARGE SCALE GENOMIC DNA]</scope>
    <source>
        <strain evidence="9 10">F13-25</strain>
    </source>
</reference>
<evidence type="ECO:0000256" key="7">
    <source>
        <dbReference type="SAM" id="Phobius"/>
    </source>
</evidence>
<dbReference type="InterPro" id="IPR005467">
    <property type="entry name" value="His_kinase_dom"/>
</dbReference>
<evidence type="ECO:0000259" key="8">
    <source>
        <dbReference type="PROSITE" id="PS50109"/>
    </source>
</evidence>
<feature type="transmembrane region" description="Helical" evidence="7">
    <location>
        <begin position="70"/>
        <end position="93"/>
    </location>
</feature>
<dbReference type="PROSITE" id="PS50109">
    <property type="entry name" value="HIS_KIN"/>
    <property type="match status" value="1"/>
</dbReference>
<dbReference type="GO" id="GO:0005524">
    <property type="term" value="F:ATP binding"/>
    <property type="evidence" value="ECO:0007669"/>
    <property type="project" value="UniProtKB-KW"/>
</dbReference>
<dbReference type="EMBL" id="RDFA01000003">
    <property type="protein sequence ID" value="RXK49450.1"/>
    <property type="molecule type" value="Genomic_DNA"/>
</dbReference>
<dbReference type="Proteomes" id="UP000289691">
    <property type="component" value="Unassembled WGS sequence"/>
</dbReference>
<organism evidence="9 10">
    <name type="scientific">Halorientalis pallida</name>
    <dbReference type="NCBI Taxonomy" id="2479928"/>
    <lineage>
        <taxon>Archaea</taxon>
        <taxon>Methanobacteriati</taxon>
        <taxon>Methanobacteriota</taxon>
        <taxon>Stenosarchaea group</taxon>
        <taxon>Halobacteria</taxon>
        <taxon>Halobacteriales</taxon>
        <taxon>Haloarculaceae</taxon>
        <taxon>Halorientalis</taxon>
    </lineage>
</organism>
<keyword evidence="7" id="KW-0472">Membrane</keyword>
<dbReference type="CDD" id="cd00075">
    <property type="entry name" value="HATPase"/>
    <property type="match status" value="1"/>
</dbReference>
<sequence>MNPRRLLAGASVSLTGVGIVVPTVSALSAGGLGLYGSLVAGIGVVLGLLLVAGGAWLARSELAGNRALRVAGWNLLGLVALGTVLLLVLAYPGATLPPFVAAVVLGVSAVAHVLIGVNDVRRIRAGELAKEREKLAVLNRLTRHNLRNDTQVIIGLADVLAEKIEDEALAEIARSLRGNAEGLAGLNDTLKEYQEAVEHTPRTESVVALDDLAERVVAEAGADGTVEIDVPEGLSVRADDHLETALAHLVENSFEYAGAEPRVRVTARRDGDVVVCTVTDDGPGIPDVEREVVLGERDITQLEHGTGLGLWTVRAITESYGGEVAIRSDDGAAVDLRLPAA</sequence>
<keyword evidence="6" id="KW-0067">ATP-binding</keyword>
<dbReference type="EC" id="2.7.13.3" evidence="2"/>
<name>A0A498KZ29_9EURY</name>
<dbReference type="AlphaFoldDB" id="A0A498KZ29"/>
<feature type="transmembrane region" description="Helical" evidence="7">
    <location>
        <begin position="99"/>
        <end position="117"/>
    </location>
</feature>
<comment type="catalytic activity">
    <reaction evidence="1">
        <text>ATP + protein L-histidine = ADP + protein N-phospho-L-histidine.</text>
        <dbReference type="EC" id="2.7.13.3"/>
    </reaction>
</comment>
<accession>A0A498KZ29</accession>
<keyword evidence="10" id="KW-1185">Reference proteome</keyword>
<keyword evidence="4" id="KW-0547">Nucleotide-binding</keyword>
<feature type="transmembrane region" description="Helical" evidence="7">
    <location>
        <begin position="36"/>
        <end position="58"/>
    </location>
</feature>
<evidence type="ECO:0000313" key="9">
    <source>
        <dbReference type="EMBL" id="RXK49450.1"/>
    </source>
</evidence>
<evidence type="ECO:0000256" key="3">
    <source>
        <dbReference type="ARBA" id="ARBA00022679"/>
    </source>
</evidence>
<dbReference type="Gene3D" id="3.30.565.10">
    <property type="entry name" value="Histidine kinase-like ATPase, C-terminal domain"/>
    <property type="match status" value="1"/>
</dbReference>
<dbReference type="InterPro" id="IPR003594">
    <property type="entry name" value="HATPase_dom"/>
</dbReference>
<dbReference type="GO" id="GO:0004673">
    <property type="term" value="F:protein histidine kinase activity"/>
    <property type="evidence" value="ECO:0007669"/>
    <property type="project" value="UniProtKB-EC"/>
</dbReference>
<dbReference type="InterPro" id="IPR036890">
    <property type="entry name" value="HATPase_C_sf"/>
</dbReference>
<keyword evidence="5 9" id="KW-0418">Kinase</keyword>
<keyword evidence="7" id="KW-1133">Transmembrane helix</keyword>
<evidence type="ECO:0000313" key="10">
    <source>
        <dbReference type="Proteomes" id="UP000289691"/>
    </source>
</evidence>
<gene>
    <name evidence="9" type="ORF">EAF64_11100</name>
</gene>
<proteinExistence type="predicted"/>
<dbReference type="SUPFAM" id="SSF55874">
    <property type="entry name" value="ATPase domain of HSP90 chaperone/DNA topoisomerase II/histidine kinase"/>
    <property type="match status" value="1"/>
</dbReference>